<evidence type="ECO:0000259" key="8">
    <source>
        <dbReference type="Pfam" id="PF02308"/>
    </source>
</evidence>
<dbReference type="RefSeq" id="WP_092367160.1">
    <property type="nucleotide sequence ID" value="NZ_CABJCG010000011.1"/>
</dbReference>
<evidence type="ECO:0000313" key="10">
    <source>
        <dbReference type="Proteomes" id="UP000198508"/>
    </source>
</evidence>
<feature type="transmembrane region" description="Helical" evidence="7">
    <location>
        <begin position="84"/>
        <end position="103"/>
    </location>
</feature>
<dbReference type="InterPro" id="IPR003416">
    <property type="entry name" value="MgtC/SapB/SrpB/YhiD_fam"/>
</dbReference>
<keyword evidence="6 7" id="KW-0472">Membrane</keyword>
<name>A0A1I0IHA0_9FIRM</name>
<dbReference type="PRINTS" id="PR01837">
    <property type="entry name" value="MGTCSAPBPROT"/>
</dbReference>
<dbReference type="Pfam" id="PF02308">
    <property type="entry name" value="MgtC"/>
    <property type="match status" value="1"/>
</dbReference>
<comment type="similarity">
    <text evidence="2">Belongs to the MgtC/SapB family.</text>
</comment>
<evidence type="ECO:0000256" key="4">
    <source>
        <dbReference type="ARBA" id="ARBA00022692"/>
    </source>
</evidence>
<dbReference type="EMBL" id="FOIM01000021">
    <property type="protein sequence ID" value="SET96373.1"/>
    <property type="molecule type" value="Genomic_DNA"/>
</dbReference>
<keyword evidence="4 7" id="KW-0812">Transmembrane</keyword>
<dbReference type="InterPro" id="IPR049177">
    <property type="entry name" value="MgtC_SapB_SrpB_YhiD_N"/>
</dbReference>
<reference evidence="10" key="1">
    <citation type="submission" date="2016-10" db="EMBL/GenBank/DDBJ databases">
        <authorList>
            <person name="Varghese N."/>
            <person name="Submissions S."/>
        </authorList>
    </citation>
    <scope>NUCLEOTIDE SEQUENCE [LARGE SCALE GENOMIC DNA]</scope>
    <source>
        <strain evidence="10">NLAE-zl-G277</strain>
    </source>
</reference>
<feature type="transmembrane region" description="Helical" evidence="7">
    <location>
        <begin position="53"/>
        <end position="72"/>
    </location>
</feature>
<evidence type="ECO:0000256" key="1">
    <source>
        <dbReference type="ARBA" id="ARBA00004651"/>
    </source>
</evidence>
<evidence type="ECO:0000256" key="7">
    <source>
        <dbReference type="SAM" id="Phobius"/>
    </source>
</evidence>
<evidence type="ECO:0000256" key="6">
    <source>
        <dbReference type="ARBA" id="ARBA00023136"/>
    </source>
</evidence>
<keyword evidence="10" id="KW-1185">Reference proteome</keyword>
<dbReference type="STRING" id="460384.SAMN05216313_12191"/>
<dbReference type="Proteomes" id="UP000198508">
    <property type="component" value="Unassembled WGS sequence"/>
</dbReference>
<dbReference type="AlphaFoldDB" id="A0A1I0IHA0"/>
<accession>A0A1I0IHA0</accession>
<dbReference type="PANTHER" id="PTHR33778:SF1">
    <property type="entry name" value="MAGNESIUM TRANSPORTER YHID-RELATED"/>
    <property type="match status" value="1"/>
</dbReference>
<keyword evidence="5 7" id="KW-1133">Transmembrane helix</keyword>
<proteinExistence type="inferred from homology"/>
<evidence type="ECO:0000256" key="2">
    <source>
        <dbReference type="ARBA" id="ARBA00009298"/>
    </source>
</evidence>
<dbReference type="PANTHER" id="PTHR33778">
    <property type="entry name" value="PROTEIN MGTC"/>
    <property type="match status" value="1"/>
</dbReference>
<protein>
    <submittedName>
        <fullName evidence="9">Putative Mg2+ transporter-C (MgtC) family protein</fullName>
    </submittedName>
</protein>
<comment type="subcellular location">
    <subcellularLocation>
        <location evidence="1">Cell membrane</location>
        <topology evidence="1">Multi-pass membrane protein</topology>
    </subcellularLocation>
</comment>
<feature type="transmembrane region" description="Helical" evidence="7">
    <location>
        <begin position="20"/>
        <end position="41"/>
    </location>
</feature>
<keyword evidence="3" id="KW-1003">Cell membrane</keyword>
<feature type="domain" description="MgtC/SapB/SrpB/YhiD N-terminal" evidence="8">
    <location>
        <begin position="28"/>
        <end position="153"/>
    </location>
</feature>
<gene>
    <name evidence="9" type="ORF">SAMN05216313_12191</name>
</gene>
<dbReference type="GO" id="GO:0005886">
    <property type="term" value="C:plasma membrane"/>
    <property type="evidence" value="ECO:0007669"/>
    <property type="project" value="UniProtKB-SubCell"/>
</dbReference>
<sequence>MVEFLGDVLYDLKEFSDTRFEVVALFRMIVASICGGLIGLEREMKGRPAGLKTFSLVCVGATLAMITNEYISRNFGGSGDLARMAAQVISGIGFLGAGTIIVTGTNQVRGLTTAAALWVTAALGISIGAGFYFGAFGGVGVIFMSSMTCKIIDRMVMGTSRIMKIYVEGVKEEFMLLLIQYFYDQNIRIVNLVRRSENKWYKKDTCVMIELDLGKRQKHARILEDIRKMEGLRYVEEIRT</sequence>
<evidence type="ECO:0000256" key="5">
    <source>
        <dbReference type="ARBA" id="ARBA00022989"/>
    </source>
</evidence>
<organism evidence="9 10">
    <name type="scientific">Enterocloster lavalensis</name>
    <dbReference type="NCBI Taxonomy" id="460384"/>
    <lineage>
        <taxon>Bacteria</taxon>
        <taxon>Bacillati</taxon>
        <taxon>Bacillota</taxon>
        <taxon>Clostridia</taxon>
        <taxon>Lachnospirales</taxon>
        <taxon>Lachnospiraceae</taxon>
        <taxon>Enterocloster</taxon>
    </lineage>
</organism>
<dbReference type="GeneID" id="93281330"/>
<evidence type="ECO:0000313" key="9">
    <source>
        <dbReference type="EMBL" id="SET96373.1"/>
    </source>
</evidence>
<evidence type="ECO:0000256" key="3">
    <source>
        <dbReference type="ARBA" id="ARBA00022475"/>
    </source>
</evidence>
<feature type="transmembrane region" description="Helical" evidence="7">
    <location>
        <begin position="115"/>
        <end position="144"/>
    </location>
</feature>